<dbReference type="Proteomes" id="UP000225706">
    <property type="component" value="Unassembled WGS sequence"/>
</dbReference>
<dbReference type="Pfam" id="PF00619">
    <property type="entry name" value="CARD"/>
    <property type="match status" value="1"/>
</dbReference>
<feature type="region of interest" description="Disordered" evidence="1">
    <location>
        <begin position="111"/>
        <end position="141"/>
    </location>
</feature>
<gene>
    <name evidence="4" type="ORF">AWC38_SpisGene11192</name>
</gene>
<feature type="domain" description="CARD" evidence="3">
    <location>
        <begin position="2"/>
        <end position="78"/>
    </location>
</feature>
<dbReference type="EMBL" id="LSMT01000182">
    <property type="protein sequence ID" value="PFX24221.1"/>
    <property type="molecule type" value="Genomic_DNA"/>
</dbReference>
<dbReference type="PANTHER" id="PTHR15034">
    <property type="entry name" value="DEATH DOMAIN-CONTAINING PROTEIN CRADD"/>
    <property type="match status" value="1"/>
</dbReference>
<dbReference type="CDD" id="cd01671">
    <property type="entry name" value="CARD"/>
    <property type="match status" value="1"/>
</dbReference>
<feature type="compositionally biased region" description="Basic and acidic residues" evidence="1">
    <location>
        <begin position="111"/>
        <end position="139"/>
    </location>
</feature>
<keyword evidence="5" id="KW-1185">Reference proteome</keyword>
<protein>
    <recommendedName>
        <fullName evidence="6">Death domain-containing protein</fullName>
    </recommendedName>
</protein>
<name>A0A2B4S2U2_STYPI</name>
<evidence type="ECO:0000256" key="1">
    <source>
        <dbReference type="SAM" id="MobiDB-lite"/>
    </source>
</evidence>
<dbReference type="InterPro" id="IPR001315">
    <property type="entry name" value="CARD"/>
</dbReference>
<reference evidence="5" key="1">
    <citation type="journal article" date="2017" name="bioRxiv">
        <title>Comparative analysis of the genomes of Stylophora pistillata and Acropora digitifera provides evidence for extensive differences between species of corals.</title>
        <authorList>
            <person name="Voolstra C.R."/>
            <person name="Li Y."/>
            <person name="Liew Y.J."/>
            <person name="Baumgarten S."/>
            <person name="Zoccola D."/>
            <person name="Flot J.-F."/>
            <person name="Tambutte S."/>
            <person name="Allemand D."/>
            <person name="Aranda M."/>
        </authorList>
    </citation>
    <scope>NUCLEOTIDE SEQUENCE [LARGE SCALE GENOMIC DNA]</scope>
</reference>
<dbReference type="GO" id="GO:0070513">
    <property type="term" value="F:death domain binding"/>
    <property type="evidence" value="ECO:0007669"/>
    <property type="project" value="InterPro"/>
</dbReference>
<dbReference type="AlphaFoldDB" id="A0A2B4S2U2"/>
<feature type="region of interest" description="Disordered" evidence="1">
    <location>
        <begin position="228"/>
        <end position="249"/>
    </location>
</feature>
<evidence type="ECO:0008006" key="6">
    <source>
        <dbReference type="Google" id="ProtNLM"/>
    </source>
</evidence>
<dbReference type="InterPro" id="IPR000488">
    <property type="entry name" value="Death_dom"/>
</dbReference>
<feature type="compositionally biased region" description="Polar residues" evidence="1">
    <location>
        <begin position="239"/>
        <end position="248"/>
    </location>
</feature>
<evidence type="ECO:0000313" key="4">
    <source>
        <dbReference type="EMBL" id="PFX24221.1"/>
    </source>
</evidence>
<dbReference type="GO" id="GO:0002020">
    <property type="term" value="F:protease binding"/>
    <property type="evidence" value="ECO:0007669"/>
    <property type="project" value="InterPro"/>
</dbReference>
<organism evidence="4 5">
    <name type="scientific">Stylophora pistillata</name>
    <name type="common">Smooth cauliflower coral</name>
    <dbReference type="NCBI Taxonomy" id="50429"/>
    <lineage>
        <taxon>Eukaryota</taxon>
        <taxon>Metazoa</taxon>
        <taxon>Cnidaria</taxon>
        <taxon>Anthozoa</taxon>
        <taxon>Hexacorallia</taxon>
        <taxon>Scleractinia</taxon>
        <taxon>Astrocoeniina</taxon>
        <taxon>Pocilloporidae</taxon>
        <taxon>Stylophora</taxon>
    </lineage>
</organism>
<dbReference type="InterPro" id="IPR011029">
    <property type="entry name" value="DEATH-like_dom_sf"/>
</dbReference>
<evidence type="ECO:0000313" key="5">
    <source>
        <dbReference type="Proteomes" id="UP000225706"/>
    </source>
</evidence>
<dbReference type="InterPro" id="IPR037939">
    <property type="entry name" value="CRADD"/>
</dbReference>
<dbReference type="Gene3D" id="1.10.533.10">
    <property type="entry name" value="Death Domain, Fas"/>
    <property type="match status" value="2"/>
</dbReference>
<comment type="caution">
    <text evidence="4">The sequence shown here is derived from an EMBL/GenBank/DDBJ whole genome shotgun (WGS) entry which is preliminary data.</text>
</comment>
<accession>A0A2B4S2U2</accession>
<dbReference type="PANTHER" id="PTHR15034:SF5">
    <property type="entry name" value="DEATH DOMAIN-CONTAINING PROTEIN CRADD"/>
    <property type="match status" value="1"/>
</dbReference>
<dbReference type="PROSITE" id="PS50017">
    <property type="entry name" value="DEATH_DOMAIN"/>
    <property type="match status" value="1"/>
</dbReference>
<evidence type="ECO:0000259" key="3">
    <source>
        <dbReference type="PROSITE" id="PS50209"/>
    </source>
</evidence>
<feature type="domain" description="Death" evidence="2">
    <location>
        <begin position="164"/>
        <end position="225"/>
    </location>
</feature>
<dbReference type="PROSITE" id="PS50209">
    <property type="entry name" value="CARD"/>
    <property type="match status" value="1"/>
</dbReference>
<sequence>MVFIDYRSIIWDQRARLTKEMDPVKVVTYLVNCKSITSSDKELIERIHPPSKRTSKLLKMIAVKGPEAYENFVKALEEDECFGVAYYLVRNEMEEWKKGVTFLSDDLEKEQQEHKKTRQKLERNENKCKDTAGENDHQQRVSSKHIQAIVDHVEPITMDLGACLGVPTPEFLNIEEENDSNRQKIWKVLIKWKQRKGNGATLGILIDVLYKLNQTEAADKLLGNEEIKTEERKEEQTQSGVPQENTALRNEELRTAKRKQEQVKVKELQVNTVKGNKAVKSSKKEANTVTNVKQKVTVSGNEESKTAKRKEEKTQVKVQQVNMVPGNEEFKSGKKKEAKAVTKVQQKMTASGKHRTGENLRTCRQDPRGKLKPLKPHRPIDFHYRAPYVKAKEMLFAWNGKEKDAPTFKVPVTAHPKDGKANIGKKKVCNIGVTSLT</sequence>
<evidence type="ECO:0000259" key="2">
    <source>
        <dbReference type="PROSITE" id="PS50017"/>
    </source>
</evidence>
<dbReference type="SUPFAM" id="SSF47986">
    <property type="entry name" value="DEATH domain"/>
    <property type="match status" value="2"/>
</dbReference>
<dbReference type="GO" id="GO:0007165">
    <property type="term" value="P:signal transduction"/>
    <property type="evidence" value="ECO:0007669"/>
    <property type="project" value="InterPro"/>
</dbReference>
<dbReference type="Pfam" id="PF00531">
    <property type="entry name" value="Death"/>
    <property type="match status" value="1"/>
</dbReference>
<dbReference type="CDD" id="cd01670">
    <property type="entry name" value="Death"/>
    <property type="match status" value="1"/>
</dbReference>
<proteinExistence type="predicted"/>
<dbReference type="GO" id="GO:0042981">
    <property type="term" value="P:regulation of apoptotic process"/>
    <property type="evidence" value="ECO:0007669"/>
    <property type="project" value="InterPro"/>
</dbReference>